<accession>A0A3E4Y264</accession>
<keyword evidence="1" id="KW-0812">Transmembrane</keyword>
<protein>
    <submittedName>
        <fullName evidence="2">Uncharacterized protein</fullName>
    </submittedName>
</protein>
<feature type="transmembrane region" description="Helical" evidence="1">
    <location>
        <begin position="6"/>
        <end position="28"/>
    </location>
</feature>
<organism evidence="2 5">
    <name type="scientific">Agathobacter rectalis</name>
    <dbReference type="NCBI Taxonomy" id="39491"/>
    <lineage>
        <taxon>Bacteria</taxon>
        <taxon>Bacillati</taxon>
        <taxon>Bacillota</taxon>
        <taxon>Clostridia</taxon>
        <taxon>Lachnospirales</taxon>
        <taxon>Lachnospiraceae</taxon>
        <taxon>Agathobacter</taxon>
    </lineage>
</organism>
<dbReference type="EMBL" id="QSHU01000027">
    <property type="protein sequence ID" value="RHC35546.1"/>
    <property type="molecule type" value="Genomic_DNA"/>
</dbReference>
<dbReference type="Proteomes" id="UP000283765">
    <property type="component" value="Unassembled WGS sequence"/>
</dbReference>
<keyword evidence="1" id="KW-1133">Transmembrane helix</keyword>
<gene>
    <name evidence="4" type="ORF">DW848_14585</name>
    <name evidence="3" type="ORF">DWW89_15240</name>
    <name evidence="2" type="ORF">DXB99_17290</name>
</gene>
<proteinExistence type="predicted"/>
<dbReference type="EMBL" id="QSTP01000029">
    <property type="protein sequence ID" value="RGM66672.1"/>
    <property type="molecule type" value="Genomic_DNA"/>
</dbReference>
<evidence type="ECO:0000313" key="6">
    <source>
        <dbReference type="Proteomes" id="UP000283765"/>
    </source>
</evidence>
<dbReference type="EMBL" id="QRXR01000037">
    <property type="protein sequence ID" value="RGU19603.1"/>
    <property type="molecule type" value="Genomic_DNA"/>
</dbReference>
<dbReference type="AlphaFoldDB" id="A0A3E4Y264"/>
<keyword evidence="1" id="KW-0472">Membrane</keyword>
<evidence type="ECO:0000313" key="4">
    <source>
        <dbReference type="EMBL" id="RHC35546.1"/>
    </source>
</evidence>
<dbReference type="Proteomes" id="UP000260758">
    <property type="component" value="Unassembled WGS sequence"/>
</dbReference>
<evidence type="ECO:0000313" key="5">
    <source>
        <dbReference type="Proteomes" id="UP000260758"/>
    </source>
</evidence>
<evidence type="ECO:0000313" key="3">
    <source>
        <dbReference type="EMBL" id="RGU19603.1"/>
    </source>
</evidence>
<name>A0A3E4Y264_9FIRM</name>
<reference evidence="5 6" key="1">
    <citation type="submission" date="2018-08" db="EMBL/GenBank/DDBJ databases">
        <title>A genome reference for cultivated species of the human gut microbiota.</title>
        <authorList>
            <person name="Zou Y."/>
            <person name="Xue W."/>
            <person name="Luo G."/>
        </authorList>
    </citation>
    <scope>NUCLEOTIDE SEQUENCE [LARGE SCALE GENOMIC DNA]</scope>
    <source>
        <strain evidence="3 6">AF17-27</strain>
        <strain evidence="4 7">AM36-3AA</strain>
        <strain evidence="2 5">OM07-13</strain>
    </source>
</reference>
<dbReference type="RefSeq" id="WP_117719486.1">
    <property type="nucleotide sequence ID" value="NZ_QRUL01000003.1"/>
</dbReference>
<comment type="caution">
    <text evidence="2">The sequence shown here is derived from an EMBL/GenBank/DDBJ whole genome shotgun (WGS) entry which is preliminary data.</text>
</comment>
<sequence length="229" mass="26096">MDKITIQTVISIIAAFISLSTVIVSIYYNQKNSKQYLKSLDPLLSFKLFELKDELYLRVTNTGRSAAKDVLIEIKKLENNGDRNELELDALFGKEIELYPNESTQGRIAFWGATICSSAFPKINIDIQYKKGVTGEQVHIERTVIFSPSYDEKIYGDFNIDLRELNKNMDVMAKANLRTANYLDGCQVAPFDKLNILAHKSLHDDLQSVKHGENVSTVMKREEVIKNRL</sequence>
<dbReference type="Proteomes" id="UP000286104">
    <property type="component" value="Unassembled WGS sequence"/>
</dbReference>
<evidence type="ECO:0000313" key="2">
    <source>
        <dbReference type="EMBL" id="RGM66672.1"/>
    </source>
</evidence>
<evidence type="ECO:0000256" key="1">
    <source>
        <dbReference type="SAM" id="Phobius"/>
    </source>
</evidence>
<evidence type="ECO:0000313" key="7">
    <source>
        <dbReference type="Proteomes" id="UP000286104"/>
    </source>
</evidence>